<feature type="compositionally biased region" description="Low complexity" evidence="3">
    <location>
        <begin position="96"/>
        <end position="117"/>
    </location>
</feature>
<dbReference type="Proteomes" id="UP001151518">
    <property type="component" value="Unassembled WGS sequence"/>
</dbReference>
<comment type="caution">
    <text evidence="5">The sequence shown here is derived from an EMBL/GenBank/DDBJ whole genome shotgun (WGS) entry which is preliminary data.</text>
</comment>
<feature type="domain" description="MIR" evidence="4">
    <location>
        <begin position="649"/>
        <end position="701"/>
    </location>
</feature>
<organism evidence="5 6">
    <name type="scientific">Coemansia spiralis</name>
    <dbReference type="NCBI Taxonomy" id="417178"/>
    <lineage>
        <taxon>Eukaryota</taxon>
        <taxon>Fungi</taxon>
        <taxon>Fungi incertae sedis</taxon>
        <taxon>Zoopagomycota</taxon>
        <taxon>Kickxellomycotina</taxon>
        <taxon>Kickxellomycetes</taxon>
        <taxon>Kickxellales</taxon>
        <taxon>Kickxellaceae</taxon>
        <taxon>Coemansia</taxon>
    </lineage>
</organism>
<dbReference type="Pfam" id="PF02815">
    <property type="entry name" value="MIR"/>
    <property type="match status" value="1"/>
</dbReference>
<dbReference type="AlphaFoldDB" id="A0A9W8GBZ6"/>
<dbReference type="PROSITE" id="PS50919">
    <property type="entry name" value="MIR"/>
    <property type="match status" value="3"/>
</dbReference>
<feature type="region of interest" description="Disordered" evidence="3">
    <location>
        <begin position="374"/>
        <end position="409"/>
    </location>
</feature>
<evidence type="ECO:0000256" key="1">
    <source>
        <dbReference type="ARBA" id="ARBA00022729"/>
    </source>
</evidence>
<dbReference type="CDD" id="cd23263">
    <property type="entry name" value="beta-trefoil_MIR"/>
    <property type="match status" value="1"/>
</dbReference>
<feature type="domain" description="MIR" evidence="4">
    <location>
        <begin position="525"/>
        <end position="580"/>
    </location>
</feature>
<proteinExistence type="predicted"/>
<feature type="compositionally biased region" description="Low complexity" evidence="3">
    <location>
        <begin position="33"/>
        <end position="47"/>
    </location>
</feature>
<dbReference type="OrthoDB" id="5588846at2759"/>
<sequence length="702" mass="76610">MAAKQYDSDDRESTMSMFGPTISNFNTTKKQHPQQAQQHPQQAQQQQLPMTSHNASETASDYGSHAISRTPPMLTASTYPDNGIQARSNPQPAYPMAPGNMYNPAAPAPAPAVASGPQPYLANNNGSVPAGPAARPPMPVQQPSPSPYVTAGPSAQMFTPLSVNAGPAFHPGQMPPSALKQQQPPPPQPQPRPQQSMYPQQLNTPSEYSIASGYGGPEGQATGPQAAKGPLPPGAPGNSMFYGPSNNNVSGSTGYSYNPNINPNQNLNANANANANNNSFVSSVLPGPYNTSGNVPVGPQANGPGYAPSNYVPSPTGQGPYMRPPVAAAGYQPKYLVEDPSDASGTRMGTAGKLALGALAAGAVAYGVHELVDHSSDEEKENRKRHELVERQRREAEARRRREEEEIRRHEDYERWRREEDERRQQQMMNQAAFVPAFGPMSGRQTPAPQPQPLRHRAESVSSYHSHHSHHSSYSNDGAFVPPAPFGRPPYSFNPNDLRYADPSRSSENSPTPQIYPELRQSPSDPVIKIGTVIALKHIMTGRFLHSDRSHSTQTGSNQQLVFGHRRNADTNDWWQVLPANQDVPVPGSIVTYGTQLRLRHMETGRHLHSHYNYKDRMGNNEVTAFGDQTVSDEYDHWLIERWGDGGYGSTWKSTDTVVLRHYVSGMALHSHDVMLRDDVQSVVCTGNGASENARWRVSLDA</sequence>
<feature type="compositionally biased region" description="Polar residues" evidence="3">
    <location>
        <begin position="75"/>
        <end position="91"/>
    </location>
</feature>
<feature type="region of interest" description="Disordered" evidence="3">
    <location>
        <begin position="1"/>
        <end position="247"/>
    </location>
</feature>
<feature type="compositionally biased region" description="Pro residues" evidence="3">
    <location>
        <begin position="134"/>
        <end position="146"/>
    </location>
</feature>
<feature type="compositionally biased region" description="Polar residues" evidence="3">
    <location>
        <begin position="504"/>
        <end position="513"/>
    </location>
</feature>
<protein>
    <recommendedName>
        <fullName evidence="4">MIR domain-containing protein</fullName>
    </recommendedName>
</protein>
<dbReference type="PANTHER" id="PTHR46809">
    <property type="entry name" value="STROMAL CELL-DERIVED FACTOR 2-LIKE PROTEIN"/>
    <property type="match status" value="1"/>
</dbReference>
<dbReference type="InterPro" id="IPR036300">
    <property type="entry name" value="MIR_dom_sf"/>
</dbReference>
<evidence type="ECO:0000313" key="6">
    <source>
        <dbReference type="Proteomes" id="UP001151518"/>
    </source>
</evidence>
<reference evidence="5" key="1">
    <citation type="submission" date="2022-07" db="EMBL/GenBank/DDBJ databases">
        <title>Phylogenomic reconstructions and comparative analyses of Kickxellomycotina fungi.</title>
        <authorList>
            <person name="Reynolds N.K."/>
            <person name="Stajich J.E."/>
            <person name="Barry K."/>
            <person name="Grigoriev I.V."/>
            <person name="Crous P."/>
            <person name="Smith M.E."/>
        </authorList>
    </citation>
    <scope>NUCLEOTIDE SEQUENCE</scope>
    <source>
        <strain evidence="5">NRRL 3115</strain>
    </source>
</reference>
<evidence type="ECO:0000259" key="4">
    <source>
        <dbReference type="PROSITE" id="PS50919"/>
    </source>
</evidence>
<keyword evidence="1" id="KW-0732">Signal</keyword>
<dbReference type="InterPro" id="IPR016093">
    <property type="entry name" value="MIR_motif"/>
</dbReference>
<dbReference type="EMBL" id="JANBTW010000014">
    <property type="protein sequence ID" value="KAJ2679141.1"/>
    <property type="molecule type" value="Genomic_DNA"/>
</dbReference>
<dbReference type="PANTHER" id="PTHR46809:SF2">
    <property type="entry name" value="GH21273P"/>
    <property type="match status" value="1"/>
</dbReference>
<evidence type="ECO:0000313" key="5">
    <source>
        <dbReference type="EMBL" id="KAJ2679141.1"/>
    </source>
</evidence>
<accession>A0A9W8GBZ6</accession>
<dbReference type="Gene3D" id="2.80.10.50">
    <property type="match status" value="1"/>
</dbReference>
<feature type="region of interest" description="Disordered" evidence="3">
    <location>
        <begin position="437"/>
        <end position="523"/>
    </location>
</feature>
<keyword evidence="2" id="KW-0677">Repeat</keyword>
<feature type="domain" description="MIR" evidence="4">
    <location>
        <begin position="588"/>
        <end position="643"/>
    </location>
</feature>
<dbReference type="SMART" id="SM00472">
    <property type="entry name" value="MIR"/>
    <property type="match status" value="3"/>
</dbReference>
<feature type="compositionally biased region" description="Basic and acidic residues" evidence="3">
    <location>
        <begin position="1"/>
        <end position="13"/>
    </location>
</feature>
<evidence type="ECO:0000256" key="2">
    <source>
        <dbReference type="ARBA" id="ARBA00022737"/>
    </source>
</evidence>
<feature type="compositionally biased region" description="Pro residues" evidence="3">
    <location>
        <begin position="183"/>
        <end position="192"/>
    </location>
</feature>
<name>A0A9W8GBZ6_9FUNG</name>
<dbReference type="SUPFAM" id="SSF82109">
    <property type="entry name" value="MIR domain"/>
    <property type="match status" value="1"/>
</dbReference>
<feature type="compositionally biased region" description="Polar residues" evidence="3">
    <location>
        <begin position="48"/>
        <end position="61"/>
    </location>
</feature>
<gene>
    <name evidence="5" type="ORF">GGI25_001709</name>
</gene>
<evidence type="ECO:0000256" key="3">
    <source>
        <dbReference type="SAM" id="MobiDB-lite"/>
    </source>
</evidence>